<dbReference type="GO" id="GO:0005737">
    <property type="term" value="C:cytoplasm"/>
    <property type="evidence" value="ECO:0007669"/>
    <property type="project" value="UniProtKB-SubCell"/>
</dbReference>
<dbReference type="WBParaSite" id="TASK_0000632801-mRNA-1">
    <property type="protein sequence ID" value="TASK_0000632801-mRNA-1"/>
    <property type="gene ID" value="TASK_0000632801"/>
</dbReference>
<dbReference type="PANTHER" id="PTHR14344">
    <property type="entry name" value="WD REPEAT PROTEIN"/>
    <property type="match status" value="1"/>
</dbReference>
<keyword evidence="7" id="KW-1185">Reference proteome</keyword>
<dbReference type="PANTHER" id="PTHR14344:SF3">
    <property type="entry name" value="WD REPEAT-CONTAINING PROTEIN 6"/>
    <property type="match status" value="1"/>
</dbReference>
<evidence type="ECO:0000313" key="8">
    <source>
        <dbReference type="WBParaSite" id="TASK_0000632801-mRNA-1"/>
    </source>
</evidence>
<name>A0A0R3W7Q5_TAEAS</name>
<sequence length="480" mass="53061">MEDEFPGVFSPPQTRFLAVEFLPPETDCPISDGGAIHLEVDCSGGHRAWDFAYVPQDDTFIFAAIRKEGLLYSRQRLQRARTTHGFTRKCFIPPLHGRDINTCLLLSRLSYDGQSDCLSISCYTGSEEFRLGSFTMDMQPSAAAEDCIISSRKFAPRFHLGHISNIRCIALCHQAAQHRPQTRYLLSGGGRGMLVVWRLDESDQPGLVGWVCLDTSLRDTGPLISCPLERKRSNTLDVCDLRIMALLAFQQREEDNINVFAACSDGSIRLIRIGLPCESTGWTSQFYQFADFRSGERRSCVLSLCCITQPTRSRVSIAYSNTSGIIEAFEVDLDDGILHKRLFSLHLEVENPTTKAVASCAANSIAMLADHIAVAGDDGSLRLANLLGVWVTKAVRHFATVVKVSSLTKQNCLLTLGADHRLLLWQVAEGGELSVLSETTLTGLGDPQNMSLLPIDSAEKTYLVMVCGSGLQLCYFKFDK</sequence>
<proteinExistence type="predicted"/>
<accession>A0A0R3W7Q5</accession>
<evidence type="ECO:0000313" key="7">
    <source>
        <dbReference type="Proteomes" id="UP000282613"/>
    </source>
</evidence>
<dbReference type="Gene3D" id="2.130.10.10">
    <property type="entry name" value="YVTN repeat-like/Quinoprotein amine dehydrogenase"/>
    <property type="match status" value="1"/>
</dbReference>
<dbReference type="InterPro" id="IPR051973">
    <property type="entry name" value="tRNA_Anticodon_Mtase-Reg"/>
</dbReference>
<protein>
    <submittedName>
        <fullName evidence="8">WD_REPEATS_REGION domain-containing protein</fullName>
    </submittedName>
</protein>
<comment type="subcellular location">
    <subcellularLocation>
        <location evidence="1">Cytoplasm</location>
    </subcellularLocation>
</comment>
<dbReference type="InterPro" id="IPR015943">
    <property type="entry name" value="WD40/YVTN_repeat-like_dom_sf"/>
</dbReference>
<dbReference type="Proteomes" id="UP000282613">
    <property type="component" value="Unassembled WGS sequence"/>
</dbReference>
<keyword evidence="5" id="KW-0677">Repeat</keyword>
<keyword evidence="4" id="KW-0819">tRNA processing</keyword>
<organism evidence="8">
    <name type="scientific">Taenia asiatica</name>
    <name type="common">Asian tapeworm</name>
    <dbReference type="NCBI Taxonomy" id="60517"/>
    <lineage>
        <taxon>Eukaryota</taxon>
        <taxon>Metazoa</taxon>
        <taxon>Spiralia</taxon>
        <taxon>Lophotrochozoa</taxon>
        <taxon>Platyhelminthes</taxon>
        <taxon>Cestoda</taxon>
        <taxon>Eucestoda</taxon>
        <taxon>Cyclophyllidea</taxon>
        <taxon>Taeniidae</taxon>
        <taxon>Taenia</taxon>
    </lineage>
</organism>
<evidence type="ECO:0000313" key="6">
    <source>
        <dbReference type="EMBL" id="VDK36506.1"/>
    </source>
</evidence>
<reference evidence="6 7" key="2">
    <citation type="submission" date="2018-11" db="EMBL/GenBank/DDBJ databases">
        <authorList>
            <consortium name="Pathogen Informatics"/>
        </authorList>
    </citation>
    <scope>NUCLEOTIDE SEQUENCE [LARGE SCALE GENOMIC DNA]</scope>
</reference>
<dbReference type="OrthoDB" id="5594999at2759"/>
<gene>
    <name evidence="6" type="ORF">TASK_LOCUS6329</name>
</gene>
<evidence type="ECO:0000256" key="1">
    <source>
        <dbReference type="ARBA" id="ARBA00004496"/>
    </source>
</evidence>
<dbReference type="InterPro" id="IPR036322">
    <property type="entry name" value="WD40_repeat_dom_sf"/>
</dbReference>
<evidence type="ECO:0000256" key="5">
    <source>
        <dbReference type="ARBA" id="ARBA00022737"/>
    </source>
</evidence>
<dbReference type="GO" id="GO:0030488">
    <property type="term" value="P:tRNA methylation"/>
    <property type="evidence" value="ECO:0007669"/>
    <property type="project" value="TreeGrafter"/>
</dbReference>
<reference evidence="8" key="1">
    <citation type="submission" date="2016-04" db="UniProtKB">
        <authorList>
            <consortium name="WormBaseParasite"/>
        </authorList>
    </citation>
    <scope>IDENTIFICATION</scope>
</reference>
<dbReference type="SUPFAM" id="SSF50978">
    <property type="entry name" value="WD40 repeat-like"/>
    <property type="match status" value="1"/>
</dbReference>
<dbReference type="AlphaFoldDB" id="A0A0R3W7Q5"/>
<keyword evidence="2" id="KW-0963">Cytoplasm</keyword>
<dbReference type="EMBL" id="UYRS01018489">
    <property type="protein sequence ID" value="VDK36506.1"/>
    <property type="molecule type" value="Genomic_DNA"/>
</dbReference>
<evidence type="ECO:0000256" key="3">
    <source>
        <dbReference type="ARBA" id="ARBA00022574"/>
    </source>
</evidence>
<keyword evidence="3" id="KW-0853">WD repeat</keyword>
<evidence type="ECO:0000256" key="2">
    <source>
        <dbReference type="ARBA" id="ARBA00022490"/>
    </source>
</evidence>
<evidence type="ECO:0000256" key="4">
    <source>
        <dbReference type="ARBA" id="ARBA00022694"/>
    </source>
</evidence>